<proteinExistence type="predicted"/>
<evidence type="ECO:0000313" key="4">
    <source>
        <dbReference type="WBParaSite" id="TCNE_0001629401-mRNA-1"/>
    </source>
</evidence>
<name>A0A183V6C3_TOXCA</name>
<dbReference type="SUPFAM" id="SSF81383">
    <property type="entry name" value="F-box domain"/>
    <property type="match status" value="1"/>
</dbReference>
<reference evidence="4" key="1">
    <citation type="submission" date="2016-06" db="UniProtKB">
        <authorList>
            <consortium name="WormBaseParasite"/>
        </authorList>
    </citation>
    <scope>IDENTIFICATION</scope>
</reference>
<dbReference type="SMART" id="SM00256">
    <property type="entry name" value="FBOX"/>
    <property type="match status" value="1"/>
</dbReference>
<sequence>MRITESCSSPFRPVCKSAMRSVRKLFFRTTNALKNRLVRRGHGKLRITSLPPELQLNIISFLQPEDVLMAKRVCRQWHHLITQYPTSTQRFPIELTIRLPTVHIAAYVHTQHALWWVLSHPRCAVVGALALSVHPDRRRSDGERDVWLEIKRQSQRANSGRQLFTSKFEIALKKINSWDDLLRHCIVKSIVLDGNISPRKVKWKETGTSRFGVDIAASVTALLQLLKNAKRLSELRSFSAYNWTVVEGEYRMIEEILQLAINAPLRSFKIGGFRGLRDKLSLHLLNAILGHGIQNLEVDFQYFWRGNKEKYLRAHFLNAMLLNGAERRVHLRNVPYADNKVIELAENWSMQKLPSFTGRLMLRVMNAKDVLPVPHTIKHRINNHYNKQSFIEISIKHKNVVQLQTGTEIQTGAPLNLRMTAYSVGADIFSGETKAKIHVVNCGSSCIAINVRLNNRNCKVDPNFFVMFDTKDLHVAVPNDCGSQDSVCFKFFIFLSELILLDLYTVHMPSFDTLNATVCFLL</sequence>
<keyword evidence="3" id="KW-1185">Reference proteome</keyword>
<dbReference type="InterPro" id="IPR036047">
    <property type="entry name" value="F-box-like_dom_sf"/>
</dbReference>
<organism evidence="3 4">
    <name type="scientific">Toxocara canis</name>
    <name type="common">Canine roundworm</name>
    <dbReference type="NCBI Taxonomy" id="6265"/>
    <lineage>
        <taxon>Eukaryota</taxon>
        <taxon>Metazoa</taxon>
        <taxon>Ecdysozoa</taxon>
        <taxon>Nematoda</taxon>
        <taxon>Chromadorea</taxon>
        <taxon>Rhabditida</taxon>
        <taxon>Spirurina</taxon>
        <taxon>Ascaridomorpha</taxon>
        <taxon>Ascaridoidea</taxon>
        <taxon>Toxocaridae</taxon>
        <taxon>Toxocara</taxon>
    </lineage>
</organism>
<dbReference type="InterPro" id="IPR001810">
    <property type="entry name" value="F-box_dom"/>
</dbReference>
<dbReference type="Proteomes" id="UP000050794">
    <property type="component" value="Unassembled WGS sequence"/>
</dbReference>
<dbReference type="Gene3D" id="1.20.1280.50">
    <property type="match status" value="1"/>
</dbReference>
<dbReference type="AlphaFoldDB" id="A0A183V6C3"/>
<dbReference type="WBParaSite" id="TCNE_0001629401-mRNA-1">
    <property type="protein sequence ID" value="TCNE_0001629401-mRNA-1"/>
    <property type="gene ID" value="TCNE_0001629401"/>
</dbReference>
<gene>
    <name evidence="2" type="ORF">TCNE_LOCUS16295</name>
</gene>
<protein>
    <submittedName>
        <fullName evidence="4">F-box domain-containing protein</fullName>
    </submittedName>
</protein>
<dbReference type="PROSITE" id="PS50181">
    <property type="entry name" value="FBOX"/>
    <property type="match status" value="1"/>
</dbReference>
<dbReference type="EMBL" id="UYWY01023476">
    <property type="protein sequence ID" value="VDM47616.1"/>
    <property type="molecule type" value="Genomic_DNA"/>
</dbReference>
<evidence type="ECO:0000259" key="1">
    <source>
        <dbReference type="PROSITE" id="PS50181"/>
    </source>
</evidence>
<dbReference type="Pfam" id="PF12937">
    <property type="entry name" value="F-box-like"/>
    <property type="match status" value="1"/>
</dbReference>
<evidence type="ECO:0000313" key="3">
    <source>
        <dbReference type="Proteomes" id="UP000050794"/>
    </source>
</evidence>
<accession>A0A183V6C3</accession>
<reference evidence="2 3" key="2">
    <citation type="submission" date="2018-11" db="EMBL/GenBank/DDBJ databases">
        <authorList>
            <consortium name="Pathogen Informatics"/>
        </authorList>
    </citation>
    <scope>NUCLEOTIDE SEQUENCE [LARGE SCALE GENOMIC DNA]</scope>
</reference>
<evidence type="ECO:0000313" key="2">
    <source>
        <dbReference type="EMBL" id="VDM47616.1"/>
    </source>
</evidence>
<feature type="domain" description="F-box" evidence="1">
    <location>
        <begin position="44"/>
        <end position="91"/>
    </location>
</feature>
<dbReference type="CDD" id="cd09917">
    <property type="entry name" value="F-box_SF"/>
    <property type="match status" value="1"/>
</dbReference>